<feature type="domain" description="Response regulatory" evidence="3">
    <location>
        <begin position="14"/>
        <end position="130"/>
    </location>
</feature>
<dbReference type="CDD" id="cd17574">
    <property type="entry name" value="REC_OmpR"/>
    <property type="match status" value="1"/>
</dbReference>
<evidence type="ECO:0000313" key="5">
    <source>
        <dbReference type="Proteomes" id="UP001517376"/>
    </source>
</evidence>
<dbReference type="InterPro" id="IPR050595">
    <property type="entry name" value="Bact_response_regulator"/>
</dbReference>
<evidence type="ECO:0000259" key="3">
    <source>
        <dbReference type="PROSITE" id="PS50110"/>
    </source>
</evidence>
<dbReference type="RefSeq" id="WP_161766762.1">
    <property type="nucleotide sequence ID" value="NZ_JAAATW010000002.1"/>
</dbReference>
<feature type="modified residue" description="4-aspartylphosphate" evidence="2">
    <location>
        <position position="63"/>
    </location>
</feature>
<evidence type="ECO:0000256" key="2">
    <source>
        <dbReference type="PROSITE-ProRule" id="PRU00169"/>
    </source>
</evidence>
<dbReference type="Gene3D" id="3.40.50.2300">
    <property type="match status" value="1"/>
</dbReference>
<protein>
    <submittedName>
        <fullName evidence="4">Response regulator</fullName>
    </submittedName>
</protein>
<dbReference type="SUPFAM" id="SSF52172">
    <property type="entry name" value="CheY-like"/>
    <property type="match status" value="1"/>
</dbReference>
<organism evidence="4 5">
    <name type="scientific">Paragemmobacter ruber</name>
    <dbReference type="NCBI Taxonomy" id="1985673"/>
    <lineage>
        <taxon>Bacteria</taxon>
        <taxon>Pseudomonadati</taxon>
        <taxon>Pseudomonadota</taxon>
        <taxon>Alphaproteobacteria</taxon>
        <taxon>Rhodobacterales</taxon>
        <taxon>Paracoccaceae</taxon>
        <taxon>Paragemmobacter</taxon>
    </lineage>
</organism>
<dbReference type="InterPro" id="IPR001789">
    <property type="entry name" value="Sig_transdc_resp-reg_receiver"/>
</dbReference>
<dbReference type="EMBL" id="JAAATW010000002">
    <property type="protein sequence ID" value="NBE07740.1"/>
    <property type="molecule type" value="Genomic_DNA"/>
</dbReference>
<dbReference type="PANTHER" id="PTHR44591:SF3">
    <property type="entry name" value="RESPONSE REGULATORY DOMAIN-CONTAINING PROTEIN"/>
    <property type="match status" value="1"/>
</dbReference>
<dbReference type="PANTHER" id="PTHR44591">
    <property type="entry name" value="STRESS RESPONSE REGULATOR PROTEIN 1"/>
    <property type="match status" value="1"/>
</dbReference>
<dbReference type="PROSITE" id="PS50110">
    <property type="entry name" value="RESPONSE_REGULATORY"/>
    <property type="match status" value="1"/>
</dbReference>
<accession>A0ABW9Y593</accession>
<evidence type="ECO:0000256" key="1">
    <source>
        <dbReference type="ARBA" id="ARBA00022553"/>
    </source>
</evidence>
<dbReference type="InterPro" id="IPR011006">
    <property type="entry name" value="CheY-like_superfamily"/>
</dbReference>
<dbReference type="SMART" id="SM00448">
    <property type="entry name" value="REC"/>
    <property type="match status" value="1"/>
</dbReference>
<proteinExistence type="predicted"/>
<keyword evidence="5" id="KW-1185">Reference proteome</keyword>
<reference evidence="5" key="1">
    <citation type="submission" date="2020-01" db="EMBL/GenBank/DDBJ databases">
        <title>Sphingomonas sp. strain CSW-10.</title>
        <authorList>
            <person name="Chen W.-M."/>
        </authorList>
    </citation>
    <scope>NUCLEOTIDE SEQUENCE [LARGE SCALE GENOMIC DNA]</scope>
    <source>
        <strain evidence="5">CCP-1</strain>
    </source>
</reference>
<evidence type="ECO:0000313" key="4">
    <source>
        <dbReference type="EMBL" id="NBE07740.1"/>
    </source>
</evidence>
<dbReference type="Proteomes" id="UP001517376">
    <property type="component" value="Unassembled WGS sequence"/>
</dbReference>
<name>A0ABW9Y593_9RHOB</name>
<gene>
    <name evidence="4" type="ORF">GU920_09340</name>
</gene>
<keyword evidence="1 2" id="KW-0597">Phosphoprotein</keyword>
<sequence>MADAPGTVKSKTHRVLVVEDEDNIAMALQYVIEREGHRYFRIADGAEAEAAIREIRPDLILLDVMLPQVSGYDICQAVRSDGELAAVRILIMTARGSLAQRDRALAVGADGFLAKPFSLDDLREKMRAQLG</sequence>
<dbReference type="Pfam" id="PF00072">
    <property type="entry name" value="Response_reg"/>
    <property type="match status" value="1"/>
</dbReference>
<comment type="caution">
    <text evidence="4">The sequence shown here is derived from an EMBL/GenBank/DDBJ whole genome shotgun (WGS) entry which is preliminary data.</text>
</comment>